<dbReference type="RefSeq" id="XP_067717003.1">
    <property type="nucleotide sequence ID" value="XM_067860902.1"/>
</dbReference>
<reference evidence="1 2" key="1">
    <citation type="submission" date="2021-06" db="EMBL/GenBank/DDBJ databases">
        <title>Genome sequence of Babesia caballi.</title>
        <authorList>
            <person name="Yamagishi J."/>
            <person name="Kidaka T."/>
            <person name="Ochi A."/>
        </authorList>
    </citation>
    <scope>NUCLEOTIDE SEQUENCE [LARGE SCALE GENOMIC DNA]</scope>
    <source>
        <strain evidence="1">USDA-D6B2</strain>
    </source>
</reference>
<accession>A0AAV4M294</accession>
<dbReference type="AlphaFoldDB" id="A0AAV4M294"/>
<sequence>MGASASTIEADVSKVDGLVGAVTEAARTFGNEYEYQSGTVYFYGDLSSYYLELKGKISVKQFGNGVTGSNQKVKHKRAFDIFAVEGYLKQEYLQTTWPLIKKDDTKGRIVFQKIDENSDTIDIQFEDIHLYFHNLAGFRGFTAGDALYMYVGCTRGNEFLKPSVGMNAMVTHHLAFKLHITERSPNKRVLGPFSVSRFAGYNVEFGKKSLVAATRSYSVIGSNHCIIKPLDNSEWKLWNTYAEVTRMNVATILDEIEGGKQRYYMFGYFSENSDYLLCCEPTWSLRLVGMELTGSKVWNTTGTHRLCAFSGRAAQGYVTIGGHAYNVLVNAEYKCPVTVRNNTSKISVRLSIADMQIKHLNVDVKKLNNTTGFELGFVIDGNGLIFGGKALSNSNSRGRLPNAKKQKDKIPITAIGMRLCWQTFSTIEQDDGFKKIILKNLDKKRSMIGAYYI</sequence>
<organism evidence="1 2">
    <name type="scientific">Babesia caballi</name>
    <dbReference type="NCBI Taxonomy" id="5871"/>
    <lineage>
        <taxon>Eukaryota</taxon>
        <taxon>Sar</taxon>
        <taxon>Alveolata</taxon>
        <taxon>Apicomplexa</taxon>
        <taxon>Aconoidasida</taxon>
        <taxon>Piroplasmida</taxon>
        <taxon>Babesiidae</taxon>
        <taxon>Babesia</taxon>
    </lineage>
</organism>
<protein>
    <submittedName>
        <fullName evidence="1">Filamentous hemagglutinin family N-terminal domain-containing protein</fullName>
    </submittedName>
</protein>
<keyword evidence="2" id="KW-1185">Reference proteome</keyword>
<comment type="caution">
    <text evidence="1">The sequence shown here is derived from an EMBL/GenBank/DDBJ whole genome shotgun (WGS) entry which is preliminary data.</text>
</comment>
<dbReference type="GeneID" id="94196415"/>
<dbReference type="EMBL" id="BPLF01000004">
    <property type="protein sequence ID" value="GIX64934.1"/>
    <property type="molecule type" value="Genomic_DNA"/>
</dbReference>
<gene>
    <name evidence="1" type="ORF">BcabD6B2_43690</name>
</gene>
<evidence type="ECO:0000313" key="1">
    <source>
        <dbReference type="EMBL" id="GIX64934.1"/>
    </source>
</evidence>
<proteinExistence type="predicted"/>
<dbReference type="Proteomes" id="UP001497744">
    <property type="component" value="Unassembled WGS sequence"/>
</dbReference>
<name>A0AAV4M294_BABCB</name>
<evidence type="ECO:0000313" key="2">
    <source>
        <dbReference type="Proteomes" id="UP001497744"/>
    </source>
</evidence>